<comment type="cofactor">
    <cofactor evidence="1">
        <name>Mn(2+)</name>
        <dbReference type="ChEBI" id="CHEBI:29035"/>
    </cofactor>
</comment>
<dbReference type="GO" id="GO:0046872">
    <property type="term" value="F:metal ion binding"/>
    <property type="evidence" value="ECO:0007669"/>
    <property type="project" value="UniProtKB-KW"/>
</dbReference>
<comment type="subcellular location">
    <subcellularLocation>
        <location evidence="2 13">Cytoplasm</location>
    </subcellularLocation>
</comment>
<dbReference type="GO" id="GO:0008360">
    <property type="term" value="P:regulation of cell shape"/>
    <property type="evidence" value="ECO:0007669"/>
    <property type="project" value="UniProtKB-KW"/>
</dbReference>
<dbReference type="InterPro" id="IPR011095">
    <property type="entry name" value="Dala_Dala_lig_C"/>
</dbReference>
<sequence>MKRDFQKVAVLMGGDSPEAAVSRMSGRAVLEALRSRGYEAVPVEVGPDLFLTLNRFSPDACFLATHGGHGENGSLQGFLEVMGIPYTGSGVLGSALGMSKSISRTLFRTGGLDVPETVALAAGSFPGPETFPFPFPYMVKPEDAGSSIGVTRVDRAEDLDFALAEAGKHSSRVLVEPFLAGREVQSGVLDGRYLGAIEILPDPSEPFYTYESKYRKGKSKHIFPAVLEKAVSERLEEATIRAFSLLELRGVARLDTLVLPDGRVVVLEINTLPGLTETSLIPEIARGCGLSFEDLVEAILSSACLDSRPATFVP</sequence>
<gene>
    <name evidence="13" type="primary">ddl</name>
    <name evidence="18" type="ORF">ENX03_05850</name>
</gene>
<dbReference type="PANTHER" id="PTHR23132:SF23">
    <property type="entry name" value="D-ALANINE--D-ALANINE LIGASE B"/>
    <property type="match status" value="1"/>
</dbReference>
<dbReference type="PROSITE" id="PS00844">
    <property type="entry name" value="DALA_DALA_LIGASE_2"/>
    <property type="match status" value="1"/>
</dbReference>
<dbReference type="Pfam" id="PF07478">
    <property type="entry name" value="Dala_Dala_lig_C"/>
    <property type="match status" value="1"/>
</dbReference>
<dbReference type="GO" id="GO:0005524">
    <property type="term" value="F:ATP binding"/>
    <property type="evidence" value="ECO:0007669"/>
    <property type="project" value="UniProtKB-UniRule"/>
</dbReference>
<dbReference type="InterPro" id="IPR016185">
    <property type="entry name" value="PreATP-grasp_dom_sf"/>
</dbReference>
<feature type="active site" evidence="14">
    <location>
        <position position="279"/>
    </location>
</feature>
<keyword evidence="7 16" id="KW-0547">Nucleotide-binding</keyword>
<dbReference type="InterPro" id="IPR000291">
    <property type="entry name" value="D-Ala_lig_Van_CS"/>
</dbReference>
<dbReference type="PIRSF" id="PIRSF039102">
    <property type="entry name" value="Ddl/VanB"/>
    <property type="match status" value="1"/>
</dbReference>
<feature type="active site" evidence="14">
    <location>
        <position position="18"/>
    </location>
</feature>
<dbReference type="PROSITE" id="PS50975">
    <property type="entry name" value="ATP_GRASP"/>
    <property type="match status" value="1"/>
</dbReference>
<dbReference type="InterPro" id="IPR011127">
    <property type="entry name" value="Dala_Dala_lig_N"/>
</dbReference>
<protein>
    <recommendedName>
        <fullName evidence="4 13">D-alanine--D-alanine ligase</fullName>
        <ecNumber evidence="4 13">6.3.2.4</ecNumber>
    </recommendedName>
    <alternativeName>
        <fullName evidence="13">D-Ala-D-Ala ligase</fullName>
    </alternativeName>
    <alternativeName>
        <fullName evidence="13">D-alanylalanine synthetase</fullName>
    </alternativeName>
</protein>
<feature type="domain" description="ATP-grasp" evidence="17">
    <location>
        <begin position="104"/>
        <end position="301"/>
    </location>
</feature>
<evidence type="ECO:0000256" key="4">
    <source>
        <dbReference type="ARBA" id="ARBA00012216"/>
    </source>
</evidence>
<comment type="caution">
    <text evidence="18">The sequence shown here is derived from an EMBL/GenBank/DDBJ whole genome shotgun (WGS) entry which is preliminary data.</text>
</comment>
<dbReference type="HAMAP" id="MF_00047">
    <property type="entry name" value="Dala_Dala_lig"/>
    <property type="match status" value="1"/>
</dbReference>
<comment type="pathway">
    <text evidence="13">Cell wall biogenesis; peptidoglycan biosynthesis.</text>
</comment>
<keyword evidence="9 13" id="KW-0133">Cell shape</keyword>
<dbReference type="SUPFAM" id="SSF56059">
    <property type="entry name" value="Glutathione synthetase ATP-binding domain-like"/>
    <property type="match status" value="1"/>
</dbReference>
<keyword evidence="15" id="KW-0464">Manganese</keyword>
<dbReference type="NCBIfam" id="NF002378">
    <property type="entry name" value="PRK01372.1"/>
    <property type="match status" value="1"/>
</dbReference>
<dbReference type="GO" id="GO:0009252">
    <property type="term" value="P:peptidoglycan biosynthetic process"/>
    <property type="evidence" value="ECO:0007669"/>
    <property type="project" value="UniProtKB-UniRule"/>
</dbReference>
<feature type="binding site" evidence="15">
    <location>
        <position position="270"/>
    </location>
    <ligand>
        <name>Mg(2+)</name>
        <dbReference type="ChEBI" id="CHEBI:18420"/>
        <label>2</label>
    </ligand>
</feature>
<evidence type="ECO:0000256" key="5">
    <source>
        <dbReference type="ARBA" id="ARBA00022490"/>
    </source>
</evidence>
<dbReference type="InterPro" id="IPR011761">
    <property type="entry name" value="ATP-grasp"/>
</dbReference>
<dbReference type="NCBIfam" id="TIGR01205">
    <property type="entry name" value="D_ala_D_alaTIGR"/>
    <property type="match status" value="1"/>
</dbReference>
<keyword evidence="6 13" id="KW-0436">Ligase</keyword>
<keyword evidence="8 16" id="KW-0067">ATP-binding</keyword>
<organism evidence="18">
    <name type="scientific">Leptospirillum ferriphilum</name>
    <dbReference type="NCBI Taxonomy" id="178606"/>
    <lineage>
        <taxon>Bacteria</taxon>
        <taxon>Pseudomonadati</taxon>
        <taxon>Nitrospirota</taxon>
        <taxon>Nitrospiria</taxon>
        <taxon>Nitrospirales</taxon>
        <taxon>Nitrospiraceae</taxon>
        <taxon>Leptospirillum</taxon>
    </lineage>
</organism>
<dbReference type="EMBL" id="DTMM01000113">
    <property type="protein sequence ID" value="HFT93455.1"/>
    <property type="molecule type" value="Genomic_DNA"/>
</dbReference>
<reference evidence="18" key="1">
    <citation type="journal article" date="2020" name="mSystems">
        <title>Genome- and Community-Level Interaction Insights into Carbon Utilization and Element Cycling Functions of Hydrothermarchaeota in Hydrothermal Sediment.</title>
        <authorList>
            <person name="Zhou Z."/>
            <person name="Liu Y."/>
            <person name="Xu W."/>
            <person name="Pan J."/>
            <person name="Luo Z.H."/>
            <person name="Li M."/>
        </authorList>
    </citation>
    <scope>NUCLEOTIDE SEQUENCE [LARGE SCALE GENOMIC DNA]</scope>
    <source>
        <strain evidence="18">SpSt-902</strain>
    </source>
</reference>
<evidence type="ECO:0000256" key="9">
    <source>
        <dbReference type="ARBA" id="ARBA00022960"/>
    </source>
</evidence>
<dbReference type="PANTHER" id="PTHR23132">
    <property type="entry name" value="D-ALANINE--D-ALANINE LIGASE"/>
    <property type="match status" value="1"/>
</dbReference>
<dbReference type="PROSITE" id="PS00843">
    <property type="entry name" value="DALA_DALA_LIGASE_1"/>
    <property type="match status" value="1"/>
</dbReference>
<evidence type="ECO:0000256" key="11">
    <source>
        <dbReference type="ARBA" id="ARBA00023316"/>
    </source>
</evidence>
<evidence type="ECO:0000259" key="17">
    <source>
        <dbReference type="PROSITE" id="PS50975"/>
    </source>
</evidence>
<dbReference type="GO" id="GO:0071555">
    <property type="term" value="P:cell wall organization"/>
    <property type="evidence" value="ECO:0007669"/>
    <property type="project" value="UniProtKB-KW"/>
</dbReference>
<evidence type="ECO:0000256" key="7">
    <source>
        <dbReference type="ARBA" id="ARBA00022741"/>
    </source>
</evidence>
<dbReference type="UniPathway" id="UPA00219"/>
<evidence type="ECO:0000256" key="14">
    <source>
        <dbReference type="PIRSR" id="PIRSR039102-1"/>
    </source>
</evidence>
<evidence type="ECO:0000256" key="13">
    <source>
        <dbReference type="HAMAP-Rule" id="MF_00047"/>
    </source>
</evidence>
<feature type="active site" evidence="14">
    <location>
        <position position="146"/>
    </location>
</feature>
<keyword evidence="11 13" id="KW-0961">Cell wall biogenesis/degradation</keyword>
<feature type="binding site" evidence="15">
    <location>
        <position position="255"/>
    </location>
    <ligand>
        <name>Mg(2+)</name>
        <dbReference type="ChEBI" id="CHEBI:18420"/>
        <label>1</label>
    </ligand>
</feature>
<evidence type="ECO:0000256" key="2">
    <source>
        <dbReference type="ARBA" id="ARBA00004496"/>
    </source>
</evidence>
<comment type="similarity">
    <text evidence="3 13">Belongs to the D-alanine--D-alanine ligase family.</text>
</comment>
<evidence type="ECO:0000256" key="12">
    <source>
        <dbReference type="ARBA" id="ARBA00047614"/>
    </source>
</evidence>
<keyword evidence="10 13" id="KW-0573">Peptidoglycan synthesis</keyword>
<evidence type="ECO:0000256" key="15">
    <source>
        <dbReference type="PIRSR" id="PIRSR039102-3"/>
    </source>
</evidence>
<comment type="catalytic activity">
    <reaction evidence="12 13">
        <text>2 D-alanine + ATP = D-alanyl-D-alanine + ADP + phosphate + H(+)</text>
        <dbReference type="Rhea" id="RHEA:11224"/>
        <dbReference type="ChEBI" id="CHEBI:15378"/>
        <dbReference type="ChEBI" id="CHEBI:30616"/>
        <dbReference type="ChEBI" id="CHEBI:43474"/>
        <dbReference type="ChEBI" id="CHEBI:57416"/>
        <dbReference type="ChEBI" id="CHEBI:57822"/>
        <dbReference type="ChEBI" id="CHEBI:456216"/>
        <dbReference type="EC" id="6.3.2.4"/>
    </reaction>
</comment>
<dbReference type="GO" id="GO:0005737">
    <property type="term" value="C:cytoplasm"/>
    <property type="evidence" value="ECO:0007669"/>
    <property type="project" value="UniProtKB-SubCell"/>
</dbReference>
<evidence type="ECO:0000256" key="10">
    <source>
        <dbReference type="ARBA" id="ARBA00022984"/>
    </source>
</evidence>
<dbReference type="Gene3D" id="3.30.1490.20">
    <property type="entry name" value="ATP-grasp fold, A domain"/>
    <property type="match status" value="1"/>
</dbReference>
<evidence type="ECO:0000256" key="1">
    <source>
        <dbReference type="ARBA" id="ARBA00001936"/>
    </source>
</evidence>
<dbReference type="SUPFAM" id="SSF52440">
    <property type="entry name" value="PreATP-grasp domain"/>
    <property type="match status" value="1"/>
</dbReference>
<accession>A0A7C3QU45</accession>
<keyword evidence="15" id="KW-0460">Magnesium</keyword>
<keyword evidence="15" id="KW-0479">Metal-binding</keyword>
<evidence type="ECO:0000256" key="8">
    <source>
        <dbReference type="ARBA" id="ARBA00022840"/>
    </source>
</evidence>
<dbReference type="EC" id="6.3.2.4" evidence="4 13"/>
<evidence type="ECO:0000256" key="16">
    <source>
        <dbReference type="PROSITE-ProRule" id="PRU00409"/>
    </source>
</evidence>
<name>A0A7C3QU45_9BACT</name>
<evidence type="ECO:0000313" key="18">
    <source>
        <dbReference type="EMBL" id="HFT93455.1"/>
    </source>
</evidence>
<evidence type="ECO:0000256" key="6">
    <source>
        <dbReference type="ARBA" id="ARBA00022598"/>
    </source>
</evidence>
<dbReference type="Gene3D" id="3.40.50.20">
    <property type="match status" value="1"/>
</dbReference>
<feature type="binding site" evidence="15">
    <location>
        <position position="268"/>
    </location>
    <ligand>
        <name>Mg(2+)</name>
        <dbReference type="ChEBI" id="CHEBI:18420"/>
        <label>2</label>
    </ligand>
</feature>
<dbReference type="GO" id="GO:0008716">
    <property type="term" value="F:D-alanine-D-alanine ligase activity"/>
    <property type="evidence" value="ECO:0007669"/>
    <property type="project" value="UniProtKB-UniRule"/>
</dbReference>
<dbReference type="Gene3D" id="3.30.470.20">
    <property type="entry name" value="ATP-grasp fold, B domain"/>
    <property type="match status" value="1"/>
</dbReference>
<dbReference type="AlphaFoldDB" id="A0A7C3QU45"/>
<comment type="function">
    <text evidence="13">Cell wall formation.</text>
</comment>
<dbReference type="InterPro" id="IPR013815">
    <property type="entry name" value="ATP_grasp_subdomain_1"/>
</dbReference>
<evidence type="ECO:0000256" key="3">
    <source>
        <dbReference type="ARBA" id="ARBA00010871"/>
    </source>
</evidence>
<feature type="binding site" evidence="15">
    <location>
        <position position="268"/>
    </location>
    <ligand>
        <name>Mg(2+)</name>
        <dbReference type="ChEBI" id="CHEBI:18420"/>
        <label>1</label>
    </ligand>
</feature>
<keyword evidence="5 13" id="KW-0963">Cytoplasm</keyword>
<comment type="cofactor">
    <cofactor evidence="15">
        <name>Mg(2+)</name>
        <dbReference type="ChEBI" id="CHEBI:18420"/>
    </cofactor>
    <cofactor evidence="15">
        <name>Mn(2+)</name>
        <dbReference type="ChEBI" id="CHEBI:29035"/>
    </cofactor>
    <text evidence="15">Binds 2 magnesium or manganese ions per subunit.</text>
</comment>
<dbReference type="Pfam" id="PF01820">
    <property type="entry name" value="Dala_Dala_lig_N"/>
    <property type="match status" value="1"/>
</dbReference>
<proteinExistence type="inferred from homology"/>
<dbReference type="InterPro" id="IPR005905">
    <property type="entry name" value="D_ala_D_ala"/>
</dbReference>